<dbReference type="RefSeq" id="WP_092726542.1">
    <property type="nucleotide sequence ID" value="NZ_FNNO01000019.1"/>
</dbReference>
<dbReference type="Proteomes" id="UP000198711">
    <property type="component" value="Unassembled WGS sequence"/>
</dbReference>
<dbReference type="InterPro" id="IPR046525">
    <property type="entry name" value="DUF6702"/>
</dbReference>
<dbReference type="EMBL" id="FNNO01000019">
    <property type="protein sequence ID" value="SDX52811.1"/>
    <property type="molecule type" value="Genomic_DNA"/>
</dbReference>
<protein>
    <submittedName>
        <fullName evidence="1">Uncharacterized protein</fullName>
    </submittedName>
</protein>
<dbReference type="AlphaFoldDB" id="A0A8X8LF49"/>
<gene>
    <name evidence="1" type="ORF">SAMN05444410_1194</name>
</gene>
<organism evidence="1 2">
    <name type="scientific">Hydrobacter penzbergensis</name>
    <dbReference type="NCBI Taxonomy" id="1235997"/>
    <lineage>
        <taxon>Bacteria</taxon>
        <taxon>Pseudomonadati</taxon>
        <taxon>Bacteroidota</taxon>
        <taxon>Chitinophagia</taxon>
        <taxon>Chitinophagales</taxon>
        <taxon>Chitinophagaceae</taxon>
        <taxon>Hydrobacter</taxon>
    </lineage>
</organism>
<proteinExistence type="predicted"/>
<keyword evidence="2" id="KW-1185">Reference proteome</keyword>
<accession>A0A8X8LF49</accession>
<dbReference type="Pfam" id="PF20420">
    <property type="entry name" value="DUF6702"/>
    <property type="match status" value="1"/>
</dbReference>
<comment type="caution">
    <text evidence="1">The sequence shown here is derived from an EMBL/GenBank/DDBJ whole genome shotgun (WGS) entry which is preliminary data.</text>
</comment>
<evidence type="ECO:0000313" key="1">
    <source>
        <dbReference type="EMBL" id="SDX52811.1"/>
    </source>
</evidence>
<reference evidence="1 2" key="1">
    <citation type="submission" date="2016-10" db="EMBL/GenBank/DDBJ databases">
        <authorList>
            <person name="Varghese N."/>
            <person name="Submissions S."/>
        </authorList>
    </citation>
    <scope>NUCLEOTIDE SEQUENCE [LARGE SCALE GENOMIC DNA]</scope>
    <source>
        <strain evidence="1 2">DSM 25353</strain>
    </source>
</reference>
<name>A0A8X8LF49_9BACT</name>
<evidence type="ECO:0000313" key="2">
    <source>
        <dbReference type="Proteomes" id="UP000198711"/>
    </source>
</evidence>
<sequence>MANILVQWMATGLLAVLHPLFVSMIDINHNAKAATAEISVRIFTDDLEKTLEHFSKSKIDLTHPADKAFVEKQLAAYVNQKLKLKINNQSVVLHYLGYEIQRESVWSYFEVQKVAPFKKVEVNCSLLYDFESGQMNIFHVRSNKTEKSYKLDNPATTTSFDF</sequence>